<organism evidence="2 3">
    <name type="scientific">Clostridium botulinum (strain 657 / Type Ba4)</name>
    <dbReference type="NCBI Taxonomy" id="515621"/>
    <lineage>
        <taxon>Bacteria</taxon>
        <taxon>Bacillati</taxon>
        <taxon>Bacillota</taxon>
        <taxon>Clostridia</taxon>
        <taxon>Eubacteriales</taxon>
        <taxon>Clostridiaceae</taxon>
        <taxon>Clostridium</taxon>
    </lineage>
</organism>
<name>A0A3F2ZXB7_CLOB6</name>
<protein>
    <recommendedName>
        <fullName evidence="4">DUF4406 domain-containing protein</fullName>
    </recommendedName>
</protein>
<reference evidence="2" key="3">
    <citation type="submission" date="2009-08" db="EMBL/GenBank/DDBJ databases">
        <title>Genome sequence of Clostridium botulinum Ba4 strain 657.</title>
        <authorList>
            <person name="Shrivastava S."/>
            <person name="Brown J.L."/>
            <person name="Bruce D."/>
            <person name="Detter C."/>
            <person name="Munk C."/>
            <person name="Smith L.A."/>
            <person name="Smith T.J."/>
            <person name="Sutton G."/>
            <person name="Brettin T.S."/>
        </authorList>
    </citation>
    <scope>NUCLEOTIDE SEQUENCE</scope>
    <source>
        <strain evidence="2">657</strain>
    </source>
</reference>
<accession>A0A3F2ZXB7</accession>
<evidence type="ECO:0000313" key="3">
    <source>
        <dbReference type="Proteomes" id="UP000002333"/>
    </source>
</evidence>
<dbReference type="Pfam" id="PF14359">
    <property type="entry name" value="DUF4406"/>
    <property type="match status" value="1"/>
</dbReference>
<dbReference type="RefSeq" id="WP_012047617.1">
    <property type="nucleotide sequence ID" value="NC_012658.1"/>
</dbReference>
<dbReference type="EMBL" id="CP001083">
    <property type="protein sequence ID" value="ACQ53470.1"/>
    <property type="molecule type" value="Genomic_DNA"/>
</dbReference>
<proteinExistence type="predicted"/>
<dbReference type="AlphaFoldDB" id="A0A3F2ZXB7"/>
<reference evidence="3" key="2">
    <citation type="submission" date="2008-05" db="EMBL/GenBank/DDBJ databases">
        <title>Genome sequence of Clostridium botulinum Ba4 strain 657.</title>
        <authorList>
            <person name="Shrivastava S."/>
            <person name="Brown J.L."/>
            <person name="Bruce D."/>
            <person name="Detter C."/>
            <person name="Munk C."/>
            <person name="Smith L.A."/>
            <person name="Smith T.J."/>
            <person name="Sutton G."/>
            <person name="Brettin T.S."/>
        </authorList>
    </citation>
    <scope>NUCLEOTIDE SEQUENCE [LARGE SCALE GENOMIC DNA]</scope>
    <source>
        <strain evidence="3">657 / Type Ba4</strain>
    </source>
</reference>
<dbReference type="Proteomes" id="UP000002333">
    <property type="component" value="Chromosome"/>
</dbReference>
<dbReference type="KEGG" id="cbi:CLJ_B1892"/>
<dbReference type="Gene3D" id="3.40.50.10400">
    <property type="entry name" value="Hypothetical protein PA1492"/>
    <property type="match status" value="1"/>
</dbReference>
<evidence type="ECO:0008006" key="4">
    <source>
        <dbReference type="Google" id="ProtNLM"/>
    </source>
</evidence>
<dbReference type="SUPFAM" id="SSF52309">
    <property type="entry name" value="N-(deoxy)ribosyltransferase-like"/>
    <property type="match status" value="1"/>
</dbReference>
<evidence type="ECO:0000313" key="2">
    <source>
        <dbReference type="EMBL" id="ACQ54344.1"/>
    </source>
</evidence>
<dbReference type="EMBL" id="CP001083">
    <property type="protein sequence ID" value="ACQ54344.1"/>
    <property type="molecule type" value="Genomic_DNA"/>
</dbReference>
<reference evidence="2 3" key="1">
    <citation type="journal article" date="2007" name="PLoS ONE">
        <title>Analysis of the neurotoxin complex genes in Clostridium botulinum A1-A4 and B1 strains: BoNT/A3, /Ba4 and /B1 clusters are located within plasmids.</title>
        <authorList>
            <person name="Smith T.J."/>
            <person name="Hill K.K."/>
            <person name="Foley B.T."/>
            <person name="Detter J.C."/>
            <person name="Munk A.C."/>
            <person name="Bruce D.C."/>
            <person name="Doggett N.A."/>
            <person name="Smith L.A."/>
            <person name="Marks J.D."/>
            <person name="Xie G."/>
            <person name="Brettin T.S."/>
        </authorList>
    </citation>
    <scope>NUCLEOTIDE SEQUENCE [LARGE SCALE GENOMIC DNA]</scope>
    <source>
        <strain evidence="2">657</strain>
        <strain evidence="3">657 / Type Ba4</strain>
    </source>
</reference>
<dbReference type="KEGG" id="cbi:CLJ_B1791"/>
<gene>
    <name evidence="1" type="ordered locus">CLJ_B1791</name>
    <name evidence="2" type="ordered locus">CLJ_B1892</name>
</gene>
<evidence type="ECO:0000313" key="1">
    <source>
        <dbReference type="EMBL" id="ACQ53470.1"/>
    </source>
</evidence>
<sequence length="92" mass="10605">MKIYIAGKINGLKDYKKNFDKAETKLKEDGYVCMNPSILPEGFPYEAYMPICTSMIDQCDSIYMLNNWETSRGARAELEYAKVTGKKILYQD</sequence>
<dbReference type="InterPro" id="IPR025518">
    <property type="entry name" value="DUF4406"/>
</dbReference>
<dbReference type="GeneID" id="5185959"/>